<proteinExistence type="predicted"/>
<gene>
    <name evidence="1" type="ORF">METZ01_LOCUS310446</name>
</gene>
<dbReference type="AlphaFoldDB" id="A0A382NCX6"/>
<dbReference type="InterPro" id="IPR028994">
    <property type="entry name" value="Integrin_alpha_N"/>
</dbReference>
<organism evidence="1">
    <name type="scientific">marine metagenome</name>
    <dbReference type="NCBI Taxonomy" id="408172"/>
    <lineage>
        <taxon>unclassified sequences</taxon>
        <taxon>metagenomes</taxon>
        <taxon>ecological metagenomes</taxon>
    </lineage>
</organism>
<evidence type="ECO:0000313" key="1">
    <source>
        <dbReference type="EMBL" id="SVC57592.1"/>
    </source>
</evidence>
<dbReference type="EMBL" id="UINC01098796">
    <property type="protein sequence ID" value="SVC57592.1"/>
    <property type="molecule type" value="Genomic_DNA"/>
</dbReference>
<dbReference type="SUPFAM" id="SSF69318">
    <property type="entry name" value="Integrin alpha N-terminal domain"/>
    <property type="match status" value="1"/>
</dbReference>
<accession>A0A382NCX6</accession>
<sequence length="371" mass="40199">GTGIGSLNSIKSADIDNDGEDELVFGNSQGYVHVLDWVASANAFSEDFQSVDMGGAVKGLEIAQMDDDPQLEIAVGYNWNADMGKVIILDGSSLLAEANWSSGVTLSHTQWTEGWPYGVAMGDLDGDNRTELGISGDRGFLWVVDAETPEIYVKRDITWDEAEWYLDVGAKIGQNTFENTWGLAFGQFDDDEAMEVAVGSKQGWVAVFDGETEELQWKYDMDQSSNTHALCYSMIAADLNGNGIDELVVPQQTKITVFVDGDRDVRVDDTSVKSGYGLASEDLFGDSNEELVVADGSGNIRIMTLAGSSLTTEQEWNGGYPMNGGGGVTVSMNGHDNPWSFTRSHGGRSCRTVLDDNCAKRKRGTEKQISA</sequence>
<name>A0A382NCX6_9ZZZZ</name>
<feature type="non-terminal residue" evidence="1">
    <location>
        <position position="371"/>
    </location>
</feature>
<protein>
    <recommendedName>
        <fullName evidence="2">ASPIC/UnbV domain-containing protein</fullName>
    </recommendedName>
</protein>
<feature type="non-terminal residue" evidence="1">
    <location>
        <position position="1"/>
    </location>
</feature>
<reference evidence="1" key="1">
    <citation type="submission" date="2018-05" db="EMBL/GenBank/DDBJ databases">
        <authorList>
            <person name="Lanie J.A."/>
            <person name="Ng W.-L."/>
            <person name="Kazmierczak K.M."/>
            <person name="Andrzejewski T.M."/>
            <person name="Davidsen T.M."/>
            <person name="Wayne K.J."/>
            <person name="Tettelin H."/>
            <person name="Glass J.I."/>
            <person name="Rusch D."/>
            <person name="Podicherti R."/>
            <person name="Tsui H.-C.T."/>
            <person name="Winkler M.E."/>
        </authorList>
    </citation>
    <scope>NUCLEOTIDE SEQUENCE</scope>
</reference>
<evidence type="ECO:0008006" key="2">
    <source>
        <dbReference type="Google" id="ProtNLM"/>
    </source>
</evidence>
<dbReference type="Gene3D" id="2.130.10.130">
    <property type="entry name" value="Integrin alpha, N-terminal"/>
    <property type="match status" value="1"/>
</dbReference>